<sequence>MTKYAELDEEIKRMCNTAKEEWLNKECDELERLHLIDAKRMHEKVKDLSGKKRSQPAECIQSKEENIIIEKDKIRERWTEYIQELYNSERDDQLTVEYDDEGAAILAEE</sequence>
<name>R7UUP4_CAPTE</name>
<evidence type="ECO:0000313" key="2">
    <source>
        <dbReference type="EnsemblMetazoa" id="CapteP200773"/>
    </source>
</evidence>
<dbReference type="EMBL" id="KB297579">
    <property type="protein sequence ID" value="ELU10363.1"/>
    <property type="molecule type" value="Genomic_DNA"/>
</dbReference>
<dbReference type="EMBL" id="AMQN01041194">
    <property type="status" value="NOT_ANNOTATED_CDS"/>
    <property type="molecule type" value="Genomic_DNA"/>
</dbReference>
<proteinExistence type="predicted"/>
<keyword evidence="3" id="KW-1185">Reference proteome</keyword>
<reference evidence="3" key="1">
    <citation type="submission" date="2012-12" db="EMBL/GenBank/DDBJ databases">
        <authorList>
            <person name="Hellsten U."/>
            <person name="Grimwood J."/>
            <person name="Chapman J.A."/>
            <person name="Shapiro H."/>
            <person name="Aerts A."/>
            <person name="Otillar R.P."/>
            <person name="Terry A.Y."/>
            <person name="Boore J.L."/>
            <person name="Simakov O."/>
            <person name="Marletaz F."/>
            <person name="Cho S.-J."/>
            <person name="Edsinger-Gonzales E."/>
            <person name="Havlak P."/>
            <person name="Kuo D.-H."/>
            <person name="Larsson T."/>
            <person name="Lv J."/>
            <person name="Arendt D."/>
            <person name="Savage R."/>
            <person name="Osoegawa K."/>
            <person name="de Jong P."/>
            <person name="Lindberg D.R."/>
            <person name="Seaver E.C."/>
            <person name="Weisblat D.A."/>
            <person name="Putnam N.H."/>
            <person name="Grigoriev I.V."/>
            <person name="Rokhsar D.S."/>
        </authorList>
    </citation>
    <scope>NUCLEOTIDE SEQUENCE</scope>
    <source>
        <strain evidence="3">I ESC-2004</strain>
    </source>
</reference>
<feature type="non-terminal residue" evidence="1">
    <location>
        <position position="109"/>
    </location>
</feature>
<accession>R7UUP4</accession>
<dbReference type="Proteomes" id="UP000014760">
    <property type="component" value="Unassembled WGS sequence"/>
</dbReference>
<dbReference type="OMA" id="SKDDRCK"/>
<reference evidence="2" key="3">
    <citation type="submission" date="2015-06" db="UniProtKB">
        <authorList>
            <consortium name="EnsemblMetazoa"/>
        </authorList>
    </citation>
    <scope>IDENTIFICATION</scope>
</reference>
<gene>
    <name evidence="1" type="ORF">CAPTEDRAFT_200773</name>
</gene>
<reference evidence="1 3" key="2">
    <citation type="journal article" date="2013" name="Nature">
        <title>Insights into bilaterian evolution from three spiralian genomes.</title>
        <authorList>
            <person name="Simakov O."/>
            <person name="Marletaz F."/>
            <person name="Cho S.J."/>
            <person name="Edsinger-Gonzales E."/>
            <person name="Havlak P."/>
            <person name="Hellsten U."/>
            <person name="Kuo D.H."/>
            <person name="Larsson T."/>
            <person name="Lv J."/>
            <person name="Arendt D."/>
            <person name="Savage R."/>
            <person name="Osoegawa K."/>
            <person name="de Jong P."/>
            <person name="Grimwood J."/>
            <person name="Chapman J.A."/>
            <person name="Shapiro H."/>
            <person name="Aerts A."/>
            <person name="Otillar R.P."/>
            <person name="Terry A.Y."/>
            <person name="Boore J.L."/>
            <person name="Grigoriev I.V."/>
            <person name="Lindberg D.R."/>
            <person name="Seaver E.C."/>
            <person name="Weisblat D.A."/>
            <person name="Putnam N.H."/>
            <person name="Rokhsar D.S."/>
        </authorList>
    </citation>
    <scope>NUCLEOTIDE SEQUENCE</scope>
    <source>
        <strain evidence="1 3">I ESC-2004</strain>
    </source>
</reference>
<protein>
    <submittedName>
        <fullName evidence="1 2">Uncharacterized protein</fullName>
    </submittedName>
</protein>
<evidence type="ECO:0000313" key="3">
    <source>
        <dbReference type="Proteomes" id="UP000014760"/>
    </source>
</evidence>
<dbReference type="OrthoDB" id="6769313at2759"/>
<dbReference type="EnsemblMetazoa" id="CapteT200773">
    <property type="protein sequence ID" value="CapteP200773"/>
    <property type="gene ID" value="CapteG200773"/>
</dbReference>
<organism evidence="1">
    <name type="scientific">Capitella teleta</name>
    <name type="common">Polychaete worm</name>
    <dbReference type="NCBI Taxonomy" id="283909"/>
    <lineage>
        <taxon>Eukaryota</taxon>
        <taxon>Metazoa</taxon>
        <taxon>Spiralia</taxon>
        <taxon>Lophotrochozoa</taxon>
        <taxon>Annelida</taxon>
        <taxon>Polychaeta</taxon>
        <taxon>Sedentaria</taxon>
        <taxon>Scolecida</taxon>
        <taxon>Capitellidae</taxon>
        <taxon>Capitella</taxon>
    </lineage>
</organism>
<dbReference type="HOGENOM" id="CLU_156780_0_0_1"/>
<dbReference type="AlphaFoldDB" id="R7UUP4"/>
<evidence type="ECO:0000313" key="1">
    <source>
        <dbReference type="EMBL" id="ELU10363.1"/>
    </source>
</evidence>